<dbReference type="GO" id="GO:0000977">
    <property type="term" value="F:RNA polymerase II transcription regulatory region sequence-specific DNA binding"/>
    <property type="evidence" value="ECO:0007669"/>
    <property type="project" value="TreeGrafter"/>
</dbReference>
<proteinExistence type="predicted"/>
<dbReference type="SUPFAM" id="SSF57667">
    <property type="entry name" value="beta-beta-alpha zinc fingers"/>
    <property type="match status" value="2"/>
</dbReference>
<keyword evidence="4" id="KW-0863">Zinc-finger</keyword>
<dbReference type="GO" id="GO:0005634">
    <property type="term" value="C:nucleus"/>
    <property type="evidence" value="ECO:0007669"/>
    <property type="project" value="UniProtKB-SubCell"/>
</dbReference>
<reference evidence="9" key="1">
    <citation type="submission" date="2022-01" db="EMBL/GenBank/DDBJ databases">
        <authorList>
            <person name="King R."/>
        </authorList>
    </citation>
    <scope>NUCLEOTIDE SEQUENCE</scope>
</reference>
<dbReference type="Proteomes" id="UP001153712">
    <property type="component" value="Chromosome 8"/>
</dbReference>
<evidence type="ECO:0000256" key="5">
    <source>
        <dbReference type="ARBA" id="ARBA00022833"/>
    </source>
</evidence>
<dbReference type="Pfam" id="PF13909">
    <property type="entry name" value="zf-H2C2_5"/>
    <property type="match status" value="1"/>
</dbReference>
<feature type="domain" description="C2H2-type" evidence="8">
    <location>
        <begin position="259"/>
        <end position="280"/>
    </location>
</feature>
<dbReference type="GO" id="GO:0000981">
    <property type="term" value="F:DNA-binding transcription factor activity, RNA polymerase II-specific"/>
    <property type="evidence" value="ECO:0007669"/>
    <property type="project" value="TreeGrafter"/>
</dbReference>
<dbReference type="PANTHER" id="PTHR24381">
    <property type="entry name" value="ZINC FINGER PROTEIN"/>
    <property type="match status" value="1"/>
</dbReference>
<evidence type="ECO:0000313" key="9">
    <source>
        <dbReference type="EMBL" id="CAG9864646.1"/>
    </source>
</evidence>
<feature type="compositionally biased region" description="Basic residues" evidence="7">
    <location>
        <begin position="202"/>
        <end position="212"/>
    </location>
</feature>
<protein>
    <recommendedName>
        <fullName evidence="8">C2H2-type domain-containing protein</fullName>
    </recommendedName>
</protein>
<feature type="region of interest" description="Disordered" evidence="7">
    <location>
        <begin position="177"/>
        <end position="216"/>
    </location>
</feature>
<dbReference type="GO" id="GO:0008270">
    <property type="term" value="F:zinc ion binding"/>
    <property type="evidence" value="ECO:0007669"/>
    <property type="project" value="UniProtKB-KW"/>
</dbReference>
<evidence type="ECO:0000256" key="7">
    <source>
        <dbReference type="SAM" id="MobiDB-lite"/>
    </source>
</evidence>
<feature type="region of interest" description="Disordered" evidence="7">
    <location>
        <begin position="137"/>
        <end position="161"/>
    </location>
</feature>
<name>A0A9N9TXD1_PHYSR</name>
<dbReference type="Gene3D" id="3.30.160.60">
    <property type="entry name" value="Classic Zinc Finger"/>
    <property type="match status" value="2"/>
</dbReference>
<comment type="subcellular location">
    <subcellularLocation>
        <location evidence="1">Nucleus</location>
    </subcellularLocation>
</comment>
<evidence type="ECO:0000259" key="8">
    <source>
        <dbReference type="PROSITE" id="PS00028"/>
    </source>
</evidence>
<evidence type="ECO:0000256" key="1">
    <source>
        <dbReference type="ARBA" id="ARBA00004123"/>
    </source>
</evidence>
<dbReference type="InterPro" id="IPR013087">
    <property type="entry name" value="Znf_C2H2_type"/>
</dbReference>
<dbReference type="EMBL" id="OU900101">
    <property type="protein sequence ID" value="CAG9864646.1"/>
    <property type="molecule type" value="Genomic_DNA"/>
</dbReference>
<dbReference type="AlphaFoldDB" id="A0A9N9TXD1"/>
<keyword evidence="6" id="KW-0539">Nucleus</keyword>
<keyword evidence="2" id="KW-0479">Metal-binding</keyword>
<dbReference type="PANTHER" id="PTHR24381:SF393">
    <property type="entry name" value="CHROMATIN-LINKED ADAPTOR FOR MSL PROTEINS, ISOFORM B"/>
    <property type="match status" value="1"/>
</dbReference>
<dbReference type="SMART" id="SM00355">
    <property type="entry name" value="ZnF_C2H2"/>
    <property type="match status" value="4"/>
</dbReference>
<dbReference type="InterPro" id="IPR036236">
    <property type="entry name" value="Znf_C2H2_sf"/>
</dbReference>
<dbReference type="PROSITE" id="PS00028">
    <property type="entry name" value="ZINC_FINGER_C2H2_1"/>
    <property type="match status" value="1"/>
</dbReference>
<gene>
    <name evidence="9" type="ORF">PHYEVI_LOCUS10898</name>
</gene>
<keyword evidence="10" id="KW-1185">Reference proteome</keyword>
<evidence type="ECO:0000313" key="10">
    <source>
        <dbReference type="Proteomes" id="UP001153712"/>
    </source>
</evidence>
<evidence type="ECO:0000256" key="3">
    <source>
        <dbReference type="ARBA" id="ARBA00022737"/>
    </source>
</evidence>
<sequence length="313" mass="36188">MYFLAEDLSLKKSSWENWPSHLVLPMMLMRENMKQSMLQSINRGTLDLSLSPRSKGRFGDVSPTPGAGGGFVCAVCGRTYKLKSSLRNHQKWECGKEPQFKCPYCVYKAKQKMHMARHMERMHREIDCSIVKTELKTETKSSEDRDQDNIENKRIESNNDNSNSFSKIQILSVTILEGPKNPPKQNQIDANRKICVQGKENRTKKKPKRKPAAVRPENSDFPVLTELFMCTKCTKSYRLRHSLTRHIKFECGKEPRYACALCPRKFKHKYDLTVHERGKHKLHQPMKSDDDFPESFPSLSTQLTYLAQANTTI</sequence>
<dbReference type="OrthoDB" id="10004641at2759"/>
<evidence type="ECO:0000256" key="4">
    <source>
        <dbReference type="ARBA" id="ARBA00022771"/>
    </source>
</evidence>
<keyword evidence="3" id="KW-0677">Repeat</keyword>
<evidence type="ECO:0000256" key="2">
    <source>
        <dbReference type="ARBA" id="ARBA00022723"/>
    </source>
</evidence>
<feature type="compositionally biased region" description="Basic and acidic residues" evidence="7">
    <location>
        <begin position="137"/>
        <end position="157"/>
    </location>
</feature>
<organism evidence="9 10">
    <name type="scientific">Phyllotreta striolata</name>
    <name type="common">Striped flea beetle</name>
    <name type="synonym">Crioceris striolata</name>
    <dbReference type="NCBI Taxonomy" id="444603"/>
    <lineage>
        <taxon>Eukaryota</taxon>
        <taxon>Metazoa</taxon>
        <taxon>Ecdysozoa</taxon>
        <taxon>Arthropoda</taxon>
        <taxon>Hexapoda</taxon>
        <taxon>Insecta</taxon>
        <taxon>Pterygota</taxon>
        <taxon>Neoptera</taxon>
        <taxon>Endopterygota</taxon>
        <taxon>Coleoptera</taxon>
        <taxon>Polyphaga</taxon>
        <taxon>Cucujiformia</taxon>
        <taxon>Chrysomeloidea</taxon>
        <taxon>Chrysomelidae</taxon>
        <taxon>Galerucinae</taxon>
        <taxon>Alticini</taxon>
        <taxon>Phyllotreta</taxon>
    </lineage>
</organism>
<keyword evidence="5" id="KW-0862">Zinc</keyword>
<dbReference type="Pfam" id="PF00096">
    <property type="entry name" value="zf-C2H2"/>
    <property type="match status" value="3"/>
</dbReference>
<accession>A0A9N9TXD1</accession>
<evidence type="ECO:0000256" key="6">
    <source>
        <dbReference type="ARBA" id="ARBA00023242"/>
    </source>
</evidence>